<feature type="domain" description="Carboxymuconolactone decarboxylase-like" evidence="1">
    <location>
        <begin position="44"/>
        <end position="125"/>
    </location>
</feature>
<organism evidence="2 3">
    <name type="scientific">Bordetella genomosp. 7</name>
    <dbReference type="NCBI Taxonomy" id="1416805"/>
    <lineage>
        <taxon>Bacteria</taxon>
        <taxon>Pseudomonadati</taxon>
        <taxon>Pseudomonadota</taxon>
        <taxon>Betaproteobacteria</taxon>
        <taxon>Burkholderiales</taxon>
        <taxon>Alcaligenaceae</taxon>
        <taxon>Bordetella</taxon>
    </lineage>
</organism>
<dbReference type="Pfam" id="PF02627">
    <property type="entry name" value="CMD"/>
    <property type="match status" value="1"/>
</dbReference>
<evidence type="ECO:0000259" key="1">
    <source>
        <dbReference type="Pfam" id="PF02627"/>
    </source>
</evidence>
<protein>
    <submittedName>
        <fullName evidence="2">4-carboxymuconolactone decarboxylase</fullName>
    </submittedName>
</protein>
<dbReference type="InterPro" id="IPR052512">
    <property type="entry name" value="4CMD/NDH-1_regulator"/>
</dbReference>
<comment type="caution">
    <text evidence="2">The sequence shown here is derived from an EMBL/GenBank/DDBJ whole genome shotgun (WGS) entry which is preliminary data.</text>
</comment>
<name>A0A261RJ16_9BORD</name>
<dbReference type="PANTHER" id="PTHR33570">
    <property type="entry name" value="4-CARBOXYMUCONOLACTONE DECARBOXYLASE FAMILY PROTEIN"/>
    <property type="match status" value="1"/>
</dbReference>
<dbReference type="SUPFAM" id="SSF69118">
    <property type="entry name" value="AhpD-like"/>
    <property type="match status" value="1"/>
</dbReference>
<dbReference type="OrthoDB" id="9801400at2"/>
<gene>
    <name evidence="2" type="ORF">CAL19_04730</name>
</gene>
<dbReference type="InterPro" id="IPR029032">
    <property type="entry name" value="AhpD-like"/>
</dbReference>
<keyword evidence="3" id="KW-1185">Reference proteome</keyword>
<proteinExistence type="predicted"/>
<dbReference type="PANTHER" id="PTHR33570:SF2">
    <property type="entry name" value="CARBOXYMUCONOLACTONE DECARBOXYLASE-LIKE DOMAIN-CONTAINING PROTEIN"/>
    <property type="match status" value="1"/>
</dbReference>
<sequence length="139" mass="15659">MAKHAPQYRRNENFEKGLQIRQALLGKEKIDTALWGADAFNQPMQQLATEFCWGEIWSRPGLPRKVRSLLNIAMLSALNRSKELELHVRGALVNDCTPEEIQEALLQAAVYAGVPAGVEGFRVATPVIQQYLEQQEKQS</sequence>
<accession>A0A261RJ16</accession>
<reference evidence="3" key="1">
    <citation type="submission" date="2017-05" db="EMBL/GenBank/DDBJ databases">
        <title>Complete and WGS of Bordetella genogroups.</title>
        <authorList>
            <person name="Spilker T."/>
            <person name="Lipuma J."/>
        </authorList>
    </citation>
    <scope>NUCLEOTIDE SEQUENCE [LARGE SCALE GENOMIC DNA]</scope>
    <source>
        <strain evidence="3">AU18089</strain>
    </source>
</reference>
<dbReference type="GO" id="GO:0051920">
    <property type="term" value="F:peroxiredoxin activity"/>
    <property type="evidence" value="ECO:0007669"/>
    <property type="project" value="InterPro"/>
</dbReference>
<dbReference type="EMBL" id="NEVK01000003">
    <property type="protein sequence ID" value="OZI24797.1"/>
    <property type="molecule type" value="Genomic_DNA"/>
</dbReference>
<evidence type="ECO:0000313" key="2">
    <source>
        <dbReference type="EMBL" id="OZI24797.1"/>
    </source>
</evidence>
<evidence type="ECO:0000313" key="3">
    <source>
        <dbReference type="Proteomes" id="UP000216947"/>
    </source>
</evidence>
<dbReference type="RefSeq" id="WP_026640348.1">
    <property type="nucleotide sequence ID" value="NZ_NEVI01000006.1"/>
</dbReference>
<dbReference type="AlphaFoldDB" id="A0A261RJ16"/>
<dbReference type="InterPro" id="IPR003779">
    <property type="entry name" value="CMD-like"/>
</dbReference>
<dbReference type="Gene3D" id="1.20.1290.10">
    <property type="entry name" value="AhpD-like"/>
    <property type="match status" value="1"/>
</dbReference>
<dbReference type="Proteomes" id="UP000216947">
    <property type="component" value="Unassembled WGS sequence"/>
</dbReference>